<gene>
    <name evidence="3" type="ORF">CAAN4_H13058</name>
</gene>
<protein>
    <recommendedName>
        <fullName evidence="5">Temperature shock-inducible protein 1</fullName>
    </recommendedName>
</protein>
<feature type="region of interest" description="Disordered" evidence="1">
    <location>
        <begin position="111"/>
        <end position="182"/>
    </location>
</feature>
<evidence type="ECO:0008006" key="5">
    <source>
        <dbReference type="Google" id="ProtNLM"/>
    </source>
</evidence>
<feature type="compositionally biased region" description="Low complexity" evidence="1">
    <location>
        <begin position="112"/>
        <end position="182"/>
    </location>
</feature>
<keyword evidence="2" id="KW-0732">Signal</keyword>
<proteinExistence type="predicted"/>
<evidence type="ECO:0000313" key="3">
    <source>
        <dbReference type="EMBL" id="CAK7921344.1"/>
    </source>
</evidence>
<sequence length="202" mass="20647">MKIQFSMTMAAIGAVVVRAADTTVADPGYLGAYLTEIQTALNAYTNYFNDPAISSWYVEYISLVQANPTGYYSELPSLYSKASWFTQFSDNAFTAFPSNFALPTDLASGDATTTVGTSSPTETKGSVTSTSQTSTGSGMTNNKESSSSTTAPASSTSSSSSSKDSSSASATGSSSSKSNGDGASSFVAPAGILFGAFVVALL</sequence>
<evidence type="ECO:0000256" key="2">
    <source>
        <dbReference type="SAM" id="SignalP"/>
    </source>
</evidence>
<accession>A0ABP0EKK6</accession>
<organism evidence="3 4">
    <name type="scientific">[Candida] anglica</name>
    <dbReference type="NCBI Taxonomy" id="148631"/>
    <lineage>
        <taxon>Eukaryota</taxon>
        <taxon>Fungi</taxon>
        <taxon>Dikarya</taxon>
        <taxon>Ascomycota</taxon>
        <taxon>Saccharomycotina</taxon>
        <taxon>Pichiomycetes</taxon>
        <taxon>Debaryomycetaceae</taxon>
        <taxon>Kurtzmaniella</taxon>
    </lineage>
</organism>
<reference evidence="3 4" key="1">
    <citation type="submission" date="2024-01" db="EMBL/GenBank/DDBJ databases">
        <authorList>
            <consortium name="Genoscope - CEA"/>
            <person name="William W."/>
        </authorList>
    </citation>
    <scope>NUCLEOTIDE SEQUENCE [LARGE SCALE GENOMIC DNA]</scope>
    <source>
        <strain evidence="3 4">29B2s-10</strain>
    </source>
</reference>
<feature type="chain" id="PRO_5045273169" description="Temperature shock-inducible protein 1" evidence="2">
    <location>
        <begin position="20"/>
        <end position="202"/>
    </location>
</feature>
<feature type="signal peptide" evidence="2">
    <location>
        <begin position="1"/>
        <end position="19"/>
    </location>
</feature>
<evidence type="ECO:0000256" key="1">
    <source>
        <dbReference type="SAM" id="MobiDB-lite"/>
    </source>
</evidence>
<evidence type="ECO:0000313" key="4">
    <source>
        <dbReference type="Proteomes" id="UP001497600"/>
    </source>
</evidence>
<dbReference type="EMBL" id="OZ004260">
    <property type="protein sequence ID" value="CAK7921344.1"/>
    <property type="molecule type" value="Genomic_DNA"/>
</dbReference>
<dbReference type="Proteomes" id="UP001497600">
    <property type="component" value="Chromosome H"/>
</dbReference>
<keyword evidence="4" id="KW-1185">Reference proteome</keyword>
<name>A0ABP0EKK6_9ASCO</name>